<proteinExistence type="predicted"/>
<dbReference type="EMBL" id="VSRR010000516">
    <property type="protein sequence ID" value="MPC16560.1"/>
    <property type="molecule type" value="Genomic_DNA"/>
</dbReference>
<evidence type="ECO:0000313" key="2">
    <source>
        <dbReference type="Proteomes" id="UP000324222"/>
    </source>
</evidence>
<accession>A0A5B7D4H2</accession>
<comment type="caution">
    <text evidence="1">The sequence shown here is derived from an EMBL/GenBank/DDBJ whole genome shotgun (WGS) entry which is preliminary data.</text>
</comment>
<name>A0A5B7D4H2_PORTR</name>
<evidence type="ECO:0000313" key="1">
    <source>
        <dbReference type="EMBL" id="MPC16560.1"/>
    </source>
</evidence>
<dbReference type="Proteomes" id="UP000324222">
    <property type="component" value="Unassembled WGS sequence"/>
</dbReference>
<gene>
    <name evidence="1" type="ORF">E2C01_009388</name>
</gene>
<dbReference type="AlphaFoldDB" id="A0A5B7D4H2"/>
<organism evidence="1 2">
    <name type="scientific">Portunus trituberculatus</name>
    <name type="common">Swimming crab</name>
    <name type="synonym">Neptunus trituberculatus</name>
    <dbReference type="NCBI Taxonomy" id="210409"/>
    <lineage>
        <taxon>Eukaryota</taxon>
        <taxon>Metazoa</taxon>
        <taxon>Ecdysozoa</taxon>
        <taxon>Arthropoda</taxon>
        <taxon>Crustacea</taxon>
        <taxon>Multicrustacea</taxon>
        <taxon>Malacostraca</taxon>
        <taxon>Eumalacostraca</taxon>
        <taxon>Eucarida</taxon>
        <taxon>Decapoda</taxon>
        <taxon>Pleocyemata</taxon>
        <taxon>Brachyura</taxon>
        <taxon>Eubrachyura</taxon>
        <taxon>Portunoidea</taxon>
        <taxon>Portunidae</taxon>
        <taxon>Portuninae</taxon>
        <taxon>Portunus</taxon>
    </lineage>
</organism>
<reference evidence="1 2" key="1">
    <citation type="submission" date="2019-05" db="EMBL/GenBank/DDBJ databases">
        <title>Another draft genome of Portunus trituberculatus and its Hox gene families provides insights of decapod evolution.</title>
        <authorList>
            <person name="Jeong J.-H."/>
            <person name="Song I."/>
            <person name="Kim S."/>
            <person name="Choi T."/>
            <person name="Kim D."/>
            <person name="Ryu S."/>
            <person name="Kim W."/>
        </authorList>
    </citation>
    <scope>NUCLEOTIDE SEQUENCE [LARGE SCALE GENOMIC DNA]</scope>
    <source>
        <tissue evidence="1">Muscle</tissue>
    </source>
</reference>
<sequence>MNVETRHGTEGVKSVPKHFFKIVRIPKTCHNVFSFTVVNDVAYLPYSGLVFPM</sequence>
<protein>
    <submittedName>
        <fullName evidence="1">Uncharacterized protein</fullName>
    </submittedName>
</protein>
<keyword evidence="2" id="KW-1185">Reference proteome</keyword>